<evidence type="ECO:0000256" key="3">
    <source>
        <dbReference type="ARBA" id="ARBA00022475"/>
    </source>
</evidence>
<dbReference type="PROSITE" id="PS51105">
    <property type="entry name" value="PTS_EIIC_TYPE_3"/>
    <property type="match status" value="1"/>
</dbReference>
<dbReference type="GO" id="GO:0005886">
    <property type="term" value="C:plasma membrane"/>
    <property type="evidence" value="ECO:0007669"/>
    <property type="project" value="UniProtKB-SubCell"/>
</dbReference>
<dbReference type="NCBIfam" id="TIGR00410">
    <property type="entry name" value="lacE"/>
    <property type="match status" value="1"/>
</dbReference>
<evidence type="ECO:0000256" key="1">
    <source>
        <dbReference type="ARBA" id="ARBA00004651"/>
    </source>
</evidence>
<keyword evidence="6 9" id="KW-1133">Transmembrane helix</keyword>
<evidence type="ECO:0000256" key="6">
    <source>
        <dbReference type="ARBA" id="ARBA00022989"/>
    </source>
</evidence>
<feature type="transmembrane region" description="Helical" evidence="9">
    <location>
        <begin position="177"/>
        <end position="197"/>
    </location>
</feature>
<feature type="transmembrane region" description="Helical" evidence="9">
    <location>
        <begin position="71"/>
        <end position="91"/>
    </location>
</feature>
<keyword evidence="5 9" id="KW-0812">Transmembrane</keyword>
<feature type="domain" description="PTS EIIC type-3" evidence="10">
    <location>
        <begin position="8"/>
        <end position="410"/>
    </location>
</feature>
<dbReference type="Proteomes" id="UP000571857">
    <property type="component" value="Unassembled WGS sequence"/>
</dbReference>
<feature type="transmembrane region" description="Helical" evidence="9">
    <location>
        <begin position="134"/>
        <end position="157"/>
    </location>
</feature>
<keyword evidence="7 8" id="KW-0472">Membrane</keyword>
<dbReference type="InterPro" id="IPR004501">
    <property type="entry name" value="PTS_EIIC_3"/>
</dbReference>
<keyword evidence="4 8" id="KW-0762">Sugar transport</keyword>
<evidence type="ECO:0000256" key="9">
    <source>
        <dbReference type="SAM" id="Phobius"/>
    </source>
</evidence>
<comment type="caution">
    <text evidence="11">The sequence shown here is derived from an EMBL/GenBank/DDBJ whole genome shotgun (WGS) entry which is preliminary data.</text>
</comment>
<dbReference type="GO" id="GO:0008982">
    <property type="term" value="F:protein-N(PI)-phosphohistidine-sugar phosphotransferase activity"/>
    <property type="evidence" value="ECO:0007669"/>
    <property type="project" value="UniProtKB-UniRule"/>
</dbReference>
<dbReference type="Pfam" id="PF02378">
    <property type="entry name" value="PTS_EIIC"/>
    <property type="match status" value="1"/>
</dbReference>
<comment type="subcellular location">
    <subcellularLocation>
        <location evidence="1">Cell membrane</location>
        <topology evidence="1">Multi-pass membrane protein</topology>
    </subcellularLocation>
</comment>
<evidence type="ECO:0000256" key="2">
    <source>
        <dbReference type="ARBA" id="ARBA00022448"/>
    </source>
</evidence>
<feature type="transmembrane region" description="Helical" evidence="9">
    <location>
        <begin position="393"/>
        <end position="414"/>
    </location>
</feature>
<dbReference type="InterPro" id="IPR003352">
    <property type="entry name" value="PTS_EIIC"/>
</dbReference>
<evidence type="ECO:0000256" key="7">
    <source>
        <dbReference type="ARBA" id="ARBA00023136"/>
    </source>
</evidence>
<organism evidence="11 12">
    <name type="scientific">Enterococcus gallinarum</name>
    <dbReference type="NCBI Taxonomy" id="1353"/>
    <lineage>
        <taxon>Bacteria</taxon>
        <taxon>Bacillati</taxon>
        <taxon>Bacillota</taxon>
        <taxon>Bacilli</taxon>
        <taxon>Lactobacillales</taxon>
        <taxon>Enterococcaceae</taxon>
        <taxon>Enterococcus</taxon>
    </lineage>
</organism>
<dbReference type="EMBL" id="JABXJK010000009">
    <property type="protein sequence ID" value="MBA0971587.1"/>
    <property type="molecule type" value="Genomic_DNA"/>
</dbReference>
<evidence type="ECO:0000259" key="10">
    <source>
        <dbReference type="PROSITE" id="PS51105"/>
    </source>
</evidence>
<feature type="transmembrane region" description="Helical" evidence="9">
    <location>
        <begin position="341"/>
        <end position="359"/>
    </location>
</feature>
<keyword evidence="2 8" id="KW-0813">Transport</keyword>
<dbReference type="PANTHER" id="PTHR33989">
    <property type="match status" value="1"/>
</dbReference>
<evidence type="ECO:0000256" key="8">
    <source>
        <dbReference type="PIRNR" id="PIRNR006351"/>
    </source>
</evidence>
<protein>
    <recommendedName>
        <fullName evidence="8">Permease IIC component</fullName>
    </recommendedName>
</protein>
<evidence type="ECO:0000256" key="5">
    <source>
        <dbReference type="ARBA" id="ARBA00022692"/>
    </source>
</evidence>
<proteinExistence type="predicted"/>
<evidence type="ECO:0000313" key="12">
    <source>
        <dbReference type="Proteomes" id="UP000571857"/>
    </source>
</evidence>
<feature type="transmembrane region" description="Helical" evidence="9">
    <location>
        <begin position="236"/>
        <end position="257"/>
    </location>
</feature>
<feature type="transmembrane region" description="Helical" evidence="9">
    <location>
        <begin position="209"/>
        <end position="229"/>
    </location>
</feature>
<comment type="function">
    <text evidence="8">The phosphoenolpyruvate-dependent sugar phosphotransferase system (PTS), a major carbohydrate active -transport system, catalyzes the phosphorylation of incoming sugar substrates concomitant with their translocation across the cell membrane.</text>
</comment>
<dbReference type="InterPro" id="IPR004796">
    <property type="entry name" value="PTS_IIC_cello"/>
</dbReference>
<accession>A0ABD4HJD6</accession>
<reference evidence="11 12" key="1">
    <citation type="submission" date="2020-06" db="EMBL/GenBank/DDBJ databases">
        <title>Crossreactivity between MHC class I-restricted antigens from cancer cells and an enterococcal bacteriophage.</title>
        <authorList>
            <person name="Fluckiger A."/>
            <person name="Daillere R."/>
            <person name="Sassi M."/>
            <person name="Cattoir V."/>
            <person name="Kroemer G."/>
            <person name="Zitvogel L."/>
        </authorList>
    </citation>
    <scope>NUCLEOTIDE SEQUENCE [LARGE SCALE GENOMIC DNA]</scope>
    <source>
        <strain evidence="11 12">EG4</strain>
    </source>
</reference>
<evidence type="ECO:0000313" key="11">
    <source>
        <dbReference type="EMBL" id="MBA0971587.1"/>
    </source>
</evidence>
<feature type="transmembrane region" description="Helical" evidence="9">
    <location>
        <begin position="103"/>
        <end position="122"/>
    </location>
</feature>
<dbReference type="PANTHER" id="PTHR33989:SF11">
    <property type="entry name" value="LICHENAN PERMEASE IIC COMPONENT"/>
    <property type="match status" value="1"/>
</dbReference>
<sequence>MKKIEQWMERFLLPIAVRVGNIKGLIAIRDGIALAMPLIIIGSVFLIISSFPISGWIEGLGKLADGRLLQMMNHVVNSSFGIMGLIAAFGIGRGMANQYQVDGTSAGVLAVSAWLILTPNILSEEGQGIPVTYLGSRGIFIAIVVGLITAWIFQWFIRRNIVIKMPESVPPAVSRSFAALIPGTVILLLAFLLAFIIDLSAFENAHMLLATSLAGPLGFIGGTLAGAMLTVFLNSLFWFMGIHGGNIVGSVTGPIFLANTDANRLAFQSGQELPQILTSQFFDMFAYIGGGGAVLGLVIALLFFGKSAQSKALKPIASVPNLFNISEPVMFGLPVMLNMNLLIPFLLTPVINVVIAYTATNAGLLHKTIGVAVPWTTPPLISGFLATGHISGVIWQLIIIGVDILCYLPFFLLVDKAQRDVE</sequence>
<dbReference type="InterPro" id="IPR051088">
    <property type="entry name" value="PTS_Sugar-EIIC/EIIB"/>
</dbReference>
<dbReference type="PIRSF" id="PIRSF006351">
    <property type="entry name" value="PTS_EIIC-Cellobiose"/>
    <property type="match status" value="1"/>
</dbReference>
<name>A0ABD4HJD6_ENTGA</name>
<feature type="transmembrane region" description="Helical" evidence="9">
    <location>
        <begin position="284"/>
        <end position="304"/>
    </location>
</feature>
<feature type="transmembrane region" description="Helical" evidence="9">
    <location>
        <begin position="32"/>
        <end position="51"/>
    </location>
</feature>
<evidence type="ECO:0000256" key="4">
    <source>
        <dbReference type="ARBA" id="ARBA00022597"/>
    </source>
</evidence>
<dbReference type="RefSeq" id="WP_176332901.1">
    <property type="nucleotide sequence ID" value="NZ_JABXHJ010000001.1"/>
</dbReference>
<dbReference type="AlphaFoldDB" id="A0ABD4HJD6"/>
<gene>
    <name evidence="11" type="ORF">HWH42_03070</name>
</gene>
<keyword evidence="3 8" id="KW-1003">Cell membrane</keyword>